<accession>G3B470</accession>
<dbReference type="Proteomes" id="UP000000707">
    <property type="component" value="Unassembled WGS sequence"/>
</dbReference>
<organism evidence="3">
    <name type="scientific">Candida tenuis (strain ATCC 10573 / BCRC 21748 / CBS 615 / JCM 9827 / NBRC 10315 / NRRL Y-1498 / VKM Y-70)</name>
    <name type="common">Yeast</name>
    <name type="synonym">Yamadazyma tenuis</name>
    <dbReference type="NCBI Taxonomy" id="590646"/>
    <lineage>
        <taxon>Eukaryota</taxon>
        <taxon>Fungi</taxon>
        <taxon>Dikarya</taxon>
        <taxon>Ascomycota</taxon>
        <taxon>Saccharomycotina</taxon>
        <taxon>Pichiomycetes</taxon>
        <taxon>Debaryomycetaceae</taxon>
        <taxon>Yamadazyma</taxon>
    </lineage>
</organism>
<feature type="transmembrane region" description="Helical" evidence="1">
    <location>
        <begin position="103"/>
        <end position="127"/>
    </location>
</feature>
<evidence type="ECO:0000313" key="3">
    <source>
        <dbReference type="Proteomes" id="UP000000707"/>
    </source>
</evidence>
<feature type="transmembrane region" description="Helical" evidence="1">
    <location>
        <begin position="134"/>
        <end position="155"/>
    </location>
</feature>
<keyword evidence="1" id="KW-1133">Transmembrane helix</keyword>
<keyword evidence="1" id="KW-0812">Transmembrane</keyword>
<keyword evidence="3" id="KW-1185">Reference proteome</keyword>
<proteinExistence type="predicted"/>
<evidence type="ECO:0000256" key="1">
    <source>
        <dbReference type="SAM" id="Phobius"/>
    </source>
</evidence>
<keyword evidence="1" id="KW-0472">Membrane</keyword>
<dbReference type="EMBL" id="GL996521">
    <property type="protein sequence ID" value="EGV63790.1"/>
    <property type="molecule type" value="Genomic_DNA"/>
</dbReference>
<dbReference type="AlphaFoldDB" id="G3B470"/>
<sequence length="273" mass="31090">MDPTQYYQHNHNGSSLIKSIDANSMTSKQKLMEDHLVKSVMHRPLFKIPARKLLKNDDFYEEKDITITLNFVLYFFEMIVSIIIVTLSSVLLNTDDNISVGIYRFFIADSSIALIVSLLFISTLINFEKRNGSFYVTVSLILSFVSFVITISTILPSDSCATSSICSVRKANSAFIIISMFLWLCDLVSFLTILYISRMNLLTDLNFDFADKGLQAEYNASVSSGYNEKDNDLIDPTSGQPLREYYLNEMGEMFEMTNDFDVRGKTKIIVYTI</sequence>
<evidence type="ECO:0008006" key="4">
    <source>
        <dbReference type="Google" id="ProtNLM"/>
    </source>
</evidence>
<name>G3B470_CANTC</name>
<reference evidence="2 3" key="1">
    <citation type="journal article" date="2011" name="Proc. Natl. Acad. Sci. U.S.A.">
        <title>Comparative genomics of xylose-fermenting fungi for enhanced biofuel production.</title>
        <authorList>
            <person name="Wohlbach D.J."/>
            <person name="Kuo A."/>
            <person name="Sato T.K."/>
            <person name="Potts K.M."/>
            <person name="Salamov A.A."/>
            <person name="LaButti K.M."/>
            <person name="Sun H."/>
            <person name="Clum A."/>
            <person name="Pangilinan J.L."/>
            <person name="Lindquist E.A."/>
            <person name="Lucas S."/>
            <person name="Lapidus A."/>
            <person name="Jin M."/>
            <person name="Gunawan C."/>
            <person name="Balan V."/>
            <person name="Dale B.E."/>
            <person name="Jeffries T.W."/>
            <person name="Zinkel R."/>
            <person name="Barry K.W."/>
            <person name="Grigoriev I.V."/>
            <person name="Gasch A.P."/>
        </authorList>
    </citation>
    <scope>NUCLEOTIDE SEQUENCE [LARGE SCALE GENOMIC DNA]</scope>
    <source>
        <strain evidence="3">ATCC 10573 / BCRC 21748 / CBS 615 / JCM 9827 / NBRC 10315 / NRRL Y-1498 / VKM Y-70</strain>
    </source>
</reference>
<feature type="transmembrane region" description="Helical" evidence="1">
    <location>
        <begin position="71"/>
        <end position="91"/>
    </location>
</feature>
<dbReference type="OrthoDB" id="4019110at2759"/>
<protein>
    <recommendedName>
        <fullName evidence="4">MARVEL domain-containing protein</fullName>
    </recommendedName>
</protein>
<dbReference type="HOGENOM" id="CLU_1019403_0_0_1"/>
<evidence type="ECO:0000313" key="2">
    <source>
        <dbReference type="EMBL" id="EGV63790.1"/>
    </source>
</evidence>
<gene>
    <name evidence="2" type="ORF">CANTEDRAFT_113831</name>
</gene>
<feature type="transmembrane region" description="Helical" evidence="1">
    <location>
        <begin position="175"/>
        <end position="196"/>
    </location>
</feature>